<dbReference type="InterPro" id="IPR029491">
    <property type="entry name" value="Helicase_HTH"/>
</dbReference>
<proteinExistence type="predicted"/>
<dbReference type="OrthoDB" id="2354672at2"/>
<dbReference type="InterPro" id="IPR018982">
    <property type="entry name" value="RQC_domain"/>
</dbReference>
<evidence type="ECO:0008006" key="5">
    <source>
        <dbReference type="Google" id="ProtNLM"/>
    </source>
</evidence>
<feature type="domain" description="Helicase Helix-turn-helix" evidence="2">
    <location>
        <begin position="250"/>
        <end position="338"/>
    </location>
</feature>
<evidence type="ECO:0000259" key="2">
    <source>
        <dbReference type="Pfam" id="PF14493"/>
    </source>
</evidence>
<evidence type="ECO:0000313" key="3">
    <source>
        <dbReference type="EMBL" id="PWU68616.1"/>
    </source>
</evidence>
<comment type="caution">
    <text evidence="3">The sequence shown here is derived from an EMBL/GenBank/DDBJ whole genome shotgun (WGS) entry which is preliminary data.</text>
</comment>
<organism evidence="3 4">
    <name type="scientific">Gracilibacillus dipsosauri</name>
    <dbReference type="NCBI Taxonomy" id="178340"/>
    <lineage>
        <taxon>Bacteria</taxon>
        <taxon>Bacillati</taxon>
        <taxon>Bacillota</taxon>
        <taxon>Bacilli</taxon>
        <taxon>Bacillales</taxon>
        <taxon>Bacillaceae</taxon>
        <taxon>Gracilibacillus</taxon>
    </lineage>
</organism>
<feature type="domain" description="RQC" evidence="1">
    <location>
        <begin position="7"/>
        <end position="81"/>
    </location>
</feature>
<name>A0A317KZF5_9BACI</name>
<protein>
    <recommendedName>
        <fullName evidence="5">Helicase Helix-turn-helix domain-containing protein</fullName>
    </recommendedName>
</protein>
<dbReference type="Pfam" id="PF09382">
    <property type="entry name" value="RQC"/>
    <property type="match status" value="1"/>
</dbReference>
<gene>
    <name evidence="3" type="ORF">DLJ74_09290</name>
</gene>
<dbReference type="Pfam" id="PF14493">
    <property type="entry name" value="HTH_40"/>
    <property type="match status" value="1"/>
</dbReference>
<dbReference type="Gene3D" id="1.10.10.10">
    <property type="entry name" value="Winged helix-like DNA-binding domain superfamily/Winged helix DNA-binding domain"/>
    <property type="match status" value="1"/>
</dbReference>
<dbReference type="AlphaFoldDB" id="A0A317KZF5"/>
<evidence type="ECO:0000259" key="1">
    <source>
        <dbReference type="Pfam" id="PF09382"/>
    </source>
</evidence>
<reference evidence="3 4" key="1">
    <citation type="submission" date="2018-05" db="EMBL/GenBank/DDBJ databases">
        <title>Genomic analysis of Gracilibacillus dipsosauri DD1 reveals novel features of a salt-tolerant amylase.</title>
        <authorList>
            <person name="Deutch C.E."/>
            <person name="Yang S."/>
        </authorList>
    </citation>
    <scope>NUCLEOTIDE SEQUENCE [LARGE SCALE GENOMIC DNA]</scope>
    <source>
        <strain evidence="3 4">DD1</strain>
    </source>
</reference>
<accession>A0A317KZF5</accession>
<evidence type="ECO:0000313" key="4">
    <source>
        <dbReference type="Proteomes" id="UP000245624"/>
    </source>
</evidence>
<dbReference type="EMBL" id="QGTD01000008">
    <property type="protein sequence ID" value="PWU68616.1"/>
    <property type="molecule type" value="Genomic_DNA"/>
</dbReference>
<dbReference type="InterPro" id="IPR008308">
    <property type="entry name" value="YpbB-like"/>
</dbReference>
<dbReference type="Proteomes" id="UP000245624">
    <property type="component" value="Unassembled WGS sequence"/>
</dbReference>
<dbReference type="InterPro" id="IPR036388">
    <property type="entry name" value="WH-like_DNA-bd_sf"/>
</dbReference>
<sequence length="351" mass="40880">MFQWILLYCLQQVQGERSVANIYHLIVGKKSTQSIQDSYIYNLSKYYGIYRILKRDQFEEMIHQLIADGYMKLDQDGKGTLTEKGSLYLVKGSHLQLLSLNGEKFSEKAPAFLDKLLLLIQTMTNVMAGQRGFIPVIDNPLIQREVKQIIARHSLLSQANFSNLYKDLYSHLNTIPSSYADIFVDHMTTYRQVGLSKQQLALKYQVTVFDIHCILMNIIHQLLASIQQSSSFYVLDKIDLVHKSIPITESAQRTYQQLKKGMDIEQIAKRRGLKENTIQDHIIEIAYWENNLVWSEFITKKIYDEILQIVNHLNTNKLKNIKSHLPEYVSYFQIKLVIALENKKSRKEQTQ</sequence>
<dbReference type="PIRSF" id="PIRSF021350">
    <property type="entry name" value="UCP021350"/>
    <property type="match status" value="1"/>
</dbReference>
<dbReference type="Gene3D" id="1.10.10.1390">
    <property type="entry name" value="ATP-dependent DNA helicase RecQ"/>
    <property type="match status" value="1"/>
</dbReference>
<keyword evidence="4" id="KW-1185">Reference proteome</keyword>
<dbReference type="RefSeq" id="WP_109984244.1">
    <property type="nucleotide sequence ID" value="NZ_QGTD01000008.1"/>
</dbReference>